<feature type="coiled-coil region" evidence="1">
    <location>
        <begin position="569"/>
        <end position="596"/>
    </location>
</feature>
<protein>
    <submittedName>
        <fullName evidence="2">Uncharacterized protein</fullName>
    </submittedName>
</protein>
<evidence type="ECO:0000256" key="1">
    <source>
        <dbReference type="SAM" id="Coils"/>
    </source>
</evidence>
<dbReference type="InterPro" id="IPR011990">
    <property type="entry name" value="TPR-like_helical_dom_sf"/>
</dbReference>
<dbReference type="Proteomes" id="UP000824193">
    <property type="component" value="Unassembled WGS sequence"/>
</dbReference>
<reference evidence="2" key="2">
    <citation type="submission" date="2021-04" db="EMBL/GenBank/DDBJ databases">
        <authorList>
            <person name="Gilroy R."/>
        </authorList>
    </citation>
    <scope>NUCLEOTIDE SEQUENCE</scope>
    <source>
        <strain evidence="2">2239</strain>
    </source>
</reference>
<accession>A0A9D1V4G1</accession>
<evidence type="ECO:0000313" key="2">
    <source>
        <dbReference type="EMBL" id="HIX05896.1"/>
    </source>
</evidence>
<dbReference type="Gene3D" id="1.25.40.10">
    <property type="entry name" value="Tetratricopeptide repeat domain"/>
    <property type="match status" value="1"/>
</dbReference>
<keyword evidence="1" id="KW-0175">Coiled coil</keyword>
<feature type="coiled-coil region" evidence="1">
    <location>
        <begin position="222"/>
        <end position="249"/>
    </location>
</feature>
<evidence type="ECO:0000313" key="3">
    <source>
        <dbReference type="Proteomes" id="UP000824193"/>
    </source>
</evidence>
<name>A0A9D1V4G1_9FIRM</name>
<reference evidence="2" key="1">
    <citation type="journal article" date="2021" name="PeerJ">
        <title>Extensive microbial diversity within the chicken gut microbiome revealed by metagenomics and culture.</title>
        <authorList>
            <person name="Gilroy R."/>
            <person name="Ravi A."/>
            <person name="Getino M."/>
            <person name="Pursley I."/>
            <person name="Horton D.L."/>
            <person name="Alikhan N.F."/>
            <person name="Baker D."/>
            <person name="Gharbi K."/>
            <person name="Hall N."/>
            <person name="Watson M."/>
            <person name="Adriaenssens E.M."/>
            <person name="Foster-Nyarko E."/>
            <person name="Jarju S."/>
            <person name="Secka A."/>
            <person name="Antonio M."/>
            <person name="Oren A."/>
            <person name="Chaudhuri R.R."/>
            <person name="La Ragione R."/>
            <person name="Hildebrand F."/>
            <person name="Pallen M.J."/>
        </authorList>
    </citation>
    <scope>NUCLEOTIDE SEQUENCE</scope>
    <source>
        <strain evidence="2">2239</strain>
    </source>
</reference>
<organism evidence="2 3">
    <name type="scientific">Candidatus Allofournierella pullicola</name>
    <dbReference type="NCBI Taxonomy" id="2838596"/>
    <lineage>
        <taxon>Bacteria</taxon>
        <taxon>Bacillati</taxon>
        <taxon>Bacillota</taxon>
        <taxon>Clostridia</taxon>
        <taxon>Eubacteriales</taxon>
        <taxon>Oscillospiraceae</taxon>
        <taxon>Allofournierella</taxon>
    </lineage>
</organism>
<dbReference type="EMBL" id="DXFW01000020">
    <property type="protein sequence ID" value="HIX05896.1"/>
    <property type="molecule type" value="Genomic_DNA"/>
</dbReference>
<comment type="caution">
    <text evidence="2">The sequence shown here is derived from an EMBL/GenBank/DDBJ whole genome shotgun (WGS) entry which is preliminary data.</text>
</comment>
<dbReference type="AlphaFoldDB" id="A0A9D1V4G1"/>
<proteinExistence type="predicted"/>
<sequence>MGFFSKKKSEEKPEQPVTLYDLHQAAKKEADPAKSGALYLKLIEKAAAEDDQTWLRVGLCELAFGGGAQRDLARLRLLAEKLTDEDERDEFLRDLDELEPRGLEAAGESKERMRAFLLGAALDGSNAAAWQIANCLGAAHTDQELLNAVSLGGLRGDERCAFFMQARAAQIGGDASPEAQRQYEFWDELYDAIAYGDPEDLPPFEERMAAWQQACGQDKAVIEAKRAGLRELQKKMAEADARVRALEGQPGREEELLVAFCQWLACRDRVGLYFKTWIHFLEWPGKRPFLLFNYRPGQDPDSWHEPECDPEILKRVVLGQALEHDGHDYPKAAQLYREAARLGSGEALYRLCALSQYWEAAGEGRSDEEWTEEIRAAGWPIVSGWRYPRLHCDDPSGLLQLAGQAEPGAVHHLARELKAKWQGAAKRGDPDADERRREALLVARAELALTRKKAQEGDCEACLHLLELYRSTRDDGLLSEDREFRKTRDKELSHWVGQLFVRRCSLVYYMVAQFPDLFGTDEEGGLKAAQAAEAAGLTGAMDAYERWCRDQRILRESTRQKRELQRQEARRRTAARDALEAEMDAYRDQLDWAERGISAALGGSAVTRQEAFFMGESSTSQYAREAFIRDELEAKHRKELENEYAGDFSDGEED</sequence>
<gene>
    <name evidence="2" type="ORF">H9865_07320</name>
</gene>